<comment type="caution">
    <text evidence="3">The sequence shown here is derived from an EMBL/GenBank/DDBJ whole genome shotgun (WGS) entry which is preliminary data.</text>
</comment>
<evidence type="ECO:0000256" key="2">
    <source>
        <dbReference type="SAM" id="SignalP"/>
    </source>
</evidence>
<accession>A0AAD6YNI4</accession>
<keyword evidence="1" id="KW-0812">Transmembrane</keyword>
<feature type="signal peptide" evidence="2">
    <location>
        <begin position="1"/>
        <end position="20"/>
    </location>
</feature>
<dbReference type="Proteomes" id="UP001219525">
    <property type="component" value="Unassembled WGS sequence"/>
</dbReference>
<protein>
    <recommendedName>
        <fullName evidence="5">Extracellular membrane protein CFEM domain-containing protein</fullName>
    </recommendedName>
</protein>
<keyword evidence="2" id="KW-0732">Signal</keyword>
<evidence type="ECO:0000313" key="3">
    <source>
        <dbReference type="EMBL" id="KAJ7224509.1"/>
    </source>
</evidence>
<keyword evidence="4" id="KW-1185">Reference proteome</keyword>
<name>A0AAD6YNI4_9AGAR</name>
<gene>
    <name evidence="3" type="ORF">GGX14DRAFT_426021</name>
</gene>
<reference evidence="3" key="1">
    <citation type="submission" date="2023-03" db="EMBL/GenBank/DDBJ databases">
        <title>Massive genome expansion in bonnet fungi (Mycena s.s.) driven by repeated elements and novel gene families across ecological guilds.</title>
        <authorList>
            <consortium name="Lawrence Berkeley National Laboratory"/>
            <person name="Harder C.B."/>
            <person name="Miyauchi S."/>
            <person name="Viragh M."/>
            <person name="Kuo A."/>
            <person name="Thoen E."/>
            <person name="Andreopoulos B."/>
            <person name="Lu D."/>
            <person name="Skrede I."/>
            <person name="Drula E."/>
            <person name="Henrissat B."/>
            <person name="Morin E."/>
            <person name="Kohler A."/>
            <person name="Barry K."/>
            <person name="LaButti K."/>
            <person name="Morin E."/>
            <person name="Salamov A."/>
            <person name="Lipzen A."/>
            <person name="Mereny Z."/>
            <person name="Hegedus B."/>
            <person name="Baldrian P."/>
            <person name="Stursova M."/>
            <person name="Weitz H."/>
            <person name="Taylor A."/>
            <person name="Grigoriev I.V."/>
            <person name="Nagy L.G."/>
            <person name="Martin F."/>
            <person name="Kauserud H."/>
        </authorList>
    </citation>
    <scope>NUCLEOTIDE SEQUENCE</scope>
    <source>
        <strain evidence="3">9144</strain>
    </source>
</reference>
<organism evidence="3 4">
    <name type="scientific">Mycena pura</name>
    <dbReference type="NCBI Taxonomy" id="153505"/>
    <lineage>
        <taxon>Eukaryota</taxon>
        <taxon>Fungi</taxon>
        <taxon>Dikarya</taxon>
        <taxon>Basidiomycota</taxon>
        <taxon>Agaricomycotina</taxon>
        <taxon>Agaricomycetes</taxon>
        <taxon>Agaricomycetidae</taxon>
        <taxon>Agaricales</taxon>
        <taxon>Marasmiineae</taxon>
        <taxon>Mycenaceae</taxon>
        <taxon>Mycena</taxon>
    </lineage>
</organism>
<keyword evidence="1" id="KW-0472">Membrane</keyword>
<evidence type="ECO:0000256" key="1">
    <source>
        <dbReference type="SAM" id="Phobius"/>
    </source>
</evidence>
<feature type="transmembrane region" description="Helical" evidence="1">
    <location>
        <begin position="147"/>
        <end position="168"/>
    </location>
</feature>
<sequence length="170" mass="17725">MFSKLICTAVIFVLAGRALASNFNVSVNKHLYLASQILAFDPTPVTSQCNANCSVLQTALSQCKPDDTACFCANSTATLLQACEECLFQKLVAANARADQRAGSNQVLAGWTANCAASNLTIVPIGLSPADLGASWDGPFVSVFPTALGWGVAVMGGLLGVSLIYLLCDM</sequence>
<evidence type="ECO:0000313" key="4">
    <source>
        <dbReference type="Proteomes" id="UP001219525"/>
    </source>
</evidence>
<feature type="chain" id="PRO_5041962282" description="Extracellular membrane protein CFEM domain-containing protein" evidence="2">
    <location>
        <begin position="21"/>
        <end position="170"/>
    </location>
</feature>
<dbReference type="AlphaFoldDB" id="A0AAD6YNI4"/>
<evidence type="ECO:0008006" key="5">
    <source>
        <dbReference type="Google" id="ProtNLM"/>
    </source>
</evidence>
<dbReference type="EMBL" id="JARJCW010000005">
    <property type="protein sequence ID" value="KAJ7224509.1"/>
    <property type="molecule type" value="Genomic_DNA"/>
</dbReference>
<keyword evidence="1" id="KW-1133">Transmembrane helix</keyword>
<proteinExistence type="predicted"/>